<name>A0A8D0F1A7_STROC</name>
<keyword evidence="1" id="KW-1133">Transmembrane helix</keyword>
<evidence type="ECO:0000313" key="3">
    <source>
        <dbReference type="Proteomes" id="UP000694551"/>
    </source>
</evidence>
<accession>A0A8D0F1A7</accession>
<keyword evidence="1" id="KW-0472">Membrane</keyword>
<dbReference type="AlphaFoldDB" id="A0A8D0F1A7"/>
<feature type="transmembrane region" description="Helical" evidence="1">
    <location>
        <begin position="37"/>
        <end position="58"/>
    </location>
</feature>
<evidence type="ECO:0000313" key="2">
    <source>
        <dbReference type="Ensembl" id="ENSSOCP00000008326.1"/>
    </source>
</evidence>
<reference evidence="2" key="1">
    <citation type="submission" date="2025-08" db="UniProtKB">
        <authorList>
            <consortium name="Ensembl"/>
        </authorList>
    </citation>
    <scope>IDENTIFICATION</scope>
</reference>
<evidence type="ECO:0000256" key="1">
    <source>
        <dbReference type="SAM" id="Phobius"/>
    </source>
</evidence>
<dbReference type="Ensembl" id="ENSSOCT00000008539.1">
    <property type="protein sequence ID" value="ENSSOCP00000008326.1"/>
    <property type="gene ID" value="ENSSOCG00000006356.1"/>
</dbReference>
<reference evidence="2" key="2">
    <citation type="submission" date="2025-09" db="UniProtKB">
        <authorList>
            <consortium name="Ensembl"/>
        </authorList>
    </citation>
    <scope>IDENTIFICATION</scope>
</reference>
<sequence>MLESYCCPSNEVDHAVHQLQPPKAVCSPLCFFKVCDFCLFVCFLHGNIVTAFFLFSVVL</sequence>
<protein>
    <submittedName>
        <fullName evidence="2">Uncharacterized protein</fullName>
    </submittedName>
</protein>
<dbReference type="Proteomes" id="UP000694551">
    <property type="component" value="Unplaced"/>
</dbReference>
<keyword evidence="1" id="KW-0812">Transmembrane</keyword>
<organism evidence="2 3">
    <name type="scientific">Strix occidentalis caurina</name>
    <name type="common">northern spotted owl</name>
    <dbReference type="NCBI Taxonomy" id="311401"/>
    <lineage>
        <taxon>Eukaryota</taxon>
        <taxon>Metazoa</taxon>
        <taxon>Chordata</taxon>
        <taxon>Craniata</taxon>
        <taxon>Vertebrata</taxon>
        <taxon>Euteleostomi</taxon>
        <taxon>Archelosauria</taxon>
        <taxon>Archosauria</taxon>
        <taxon>Dinosauria</taxon>
        <taxon>Saurischia</taxon>
        <taxon>Theropoda</taxon>
        <taxon>Coelurosauria</taxon>
        <taxon>Aves</taxon>
        <taxon>Neognathae</taxon>
        <taxon>Neoaves</taxon>
        <taxon>Telluraves</taxon>
        <taxon>Strigiformes</taxon>
        <taxon>Strigidae</taxon>
        <taxon>Strix</taxon>
    </lineage>
</organism>
<proteinExistence type="predicted"/>
<keyword evidence="3" id="KW-1185">Reference proteome</keyword>